<dbReference type="EMBL" id="JNHN01000010">
    <property type="protein sequence ID" value="KDS64461.1"/>
    <property type="molecule type" value="Genomic_DNA"/>
</dbReference>
<reference evidence="10 11" key="1">
    <citation type="submission" date="2014-04" db="EMBL/GenBank/DDBJ databases">
        <authorList>
            <person name="Sears C."/>
            <person name="Carroll K."/>
            <person name="Sack B.R."/>
            <person name="Qadri F."/>
            <person name="Myers L.L."/>
            <person name="Chung G.-T."/>
            <person name="Escheverria P."/>
            <person name="Fraser C.M."/>
            <person name="Sadzewicz L."/>
            <person name="Shefchek K.A."/>
            <person name="Tallon L."/>
            <person name="Das S.P."/>
            <person name="Daugherty S."/>
            <person name="Mongodin E.F."/>
        </authorList>
    </citation>
    <scope>NUCLEOTIDE SEQUENCE [LARGE SCALE GENOMIC DNA]</scope>
    <source>
        <strain evidence="10 11">3978 T3 ii</strain>
    </source>
</reference>
<dbReference type="GO" id="GO:0005886">
    <property type="term" value="C:plasma membrane"/>
    <property type="evidence" value="ECO:0007669"/>
    <property type="project" value="UniProtKB-SubCell"/>
</dbReference>
<dbReference type="GO" id="GO:0030001">
    <property type="term" value="P:metal ion transport"/>
    <property type="evidence" value="ECO:0007669"/>
    <property type="project" value="UniProtKB-ARBA"/>
</dbReference>
<evidence type="ECO:0000256" key="1">
    <source>
        <dbReference type="ARBA" id="ARBA00004651"/>
    </source>
</evidence>
<dbReference type="AlphaFoldDB" id="A0A078SVC3"/>
<dbReference type="RefSeq" id="WP_039159843.1">
    <property type="nucleotide sequence ID" value="NZ_JNHN01000010.1"/>
</dbReference>
<evidence type="ECO:0000256" key="5">
    <source>
        <dbReference type="ARBA" id="ARBA00022692"/>
    </source>
</evidence>
<proteinExistence type="inferred from homology"/>
<keyword evidence="3" id="KW-0813">Transport</keyword>
<feature type="non-terminal residue" evidence="10">
    <location>
        <position position="1"/>
    </location>
</feature>
<keyword evidence="5 9" id="KW-0812">Transmembrane</keyword>
<evidence type="ECO:0000313" key="11">
    <source>
        <dbReference type="Proteomes" id="UP000028013"/>
    </source>
</evidence>
<feature type="transmembrane region" description="Helical" evidence="9">
    <location>
        <begin position="90"/>
        <end position="110"/>
    </location>
</feature>
<dbReference type="PANTHER" id="PTHR32024:SF2">
    <property type="entry name" value="TRK SYSTEM POTASSIUM UPTAKE PROTEIN TRKG-RELATED"/>
    <property type="match status" value="1"/>
</dbReference>
<comment type="caution">
    <text evidence="10">The sequence shown here is derived from an EMBL/GenBank/DDBJ whole genome shotgun (WGS) entry which is preliminary data.</text>
</comment>
<comment type="subcellular location">
    <subcellularLocation>
        <location evidence="1">Cell membrane</location>
        <topology evidence="1">Multi-pass membrane protein</topology>
    </subcellularLocation>
</comment>
<evidence type="ECO:0000256" key="3">
    <source>
        <dbReference type="ARBA" id="ARBA00022448"/>
    </source>
</evidence>
<dbReference type="PANTHER" id="PTHR32024">
    <property type="entry name" value="TRK SYSTEM POTASSIUM UPTAKE PROTEIN TRKG-RELATED"/>
    <property type="match status" value="1"/>
</dbReference>
<sequence>EFKHILHPNAILPVRINKQVISPSIVSTVLAFCFIYISIIVIGTLLMMAMGVGAEESMGCVISSIGNMGPGLGETGPAYSWNALPDAAKWLLSFLMLLGRLELFTVLLLFTPDFWKRN</sequence>
<keyword evidence="6 9" id="KW-1133">Transmembrane helix</keyword>
<dbReference type="InterPro" id="IPR003445">
    <property type="entry name" value="Cat_transpt"/>
</dbReference>
<evidence type="ECO:0000256" key="9">
    <source>
        <dbReference type="SAM" id="Phobius"/>
    </source>
</evidence>
<evidence type="ECO:0000313" key="10">
    <source>
        <dbReference type="EMBL" id="KDS64461.1"/>
    </source>
</evidence>
<dbReference type="GO" id="GO:0008324">
    <property type="term" value="F:monoatomic cation transmembrane transporter activity"/>
    <property type="evidence" value="ECO:0007669"/>
    <property type="project" value="InterPro"/>
</dbReference>
<dbReference type="PATRIC" id="fig|1339349.3.peg.207"/>
<gene>
    <name evidence="10" type="ORF">M094_3307</name>
</gene>
<feature type="transmembrane region" description="Helical" evidence="9">
    <location>
        <begin position="25"/>
        <end position="49"/>
    </location>
</feature>
<evidence type="ECO:0000256" key="4">
    <source>
        <dbReference type="ARBA" id="ARBA00022475"/>
    </source>
</evidence>
<organism evidence="10 11">
    <name type="scientific">Bacteroides uniformis str. 3978 T3 ii</name>
    <dbReference type="NCBI Taxonomy" id="1339349"/>
    <lineage>
        <taxon>Bacteria</taxon>
        <taxon>Pseudomonadati</taxon>
        <taxon>Bacteroidota</taxon>
        <taxon>Bacteroidia</taxon>
        <taxon>Bacteroidales</taxon>
        <taxon>Bacteroidaceae</taxon>
        <taxon>Bacteroides</taxon>
    </lineage>
</organism>
<dbReference type="Pfam" id="PF02386">
    <property type="entry name" value="TrkH"/>
    <property type="match status" value="1"/>
</dbReference>
<protein>
    <submittedName>
        <fullName evidence="10">Cation transport family protein</fullName>
    </submittedName>
</protein>
<keyword evidence="7" id="KW-0406">Ion transport</keyword>
<evidence type="ECO:0000256" key="2">
    <source>
        <dbReference type="ARBA" id="ARBA00009137"/>
    </source>
</evidence>
<comment type="similarity">
    <text evidence="2">Belongs to the TrkH potassium transport family.</text>
</comment>
<keyword evidence="4" id="KW-1003">Cell membrane</keyword>
<accession>A0A078SVC3</accession>
<evidence type="ECO:0000256" key="8">
    <source>
        <dbReference type="ARBA" id="ARBA00023136"/>
    </source>
</evidence>
<evidence type="ECO:0000256" key="6">
    <source>
        <dbReference type="ARBA" id="ARBA00022989"/>
    </source>
</evidence>
<dbReference type="Proteomes" id="UP000028013">
    <property type="component" value="Unassembled WGS sequence"/>
</dbReference>
<evidence type="ECO:0000256" key="7">
    <source>
        <dbReference type="ARBA" id="ARBA00023065"/>
    </source>
</evidence>
<keyword evidence="8 9" id="KW-0472">Membrane</keyword>
<name>A0A078SVC3_BACUN</name>